<dbReference type="InterPro" id="IPR036962">
    <property type="entry name" value="Glyco_hydro_3_N_sf"/>
</dbReference>
<keyword evidence="6" id="KW-1185">Reference proteome</keyword>
<dbReference type="PATRIC" id="fig|568814.3.peg.2027"/>
<feature type="transmembrane region" description="Helical" evidence="3">
    <location>
        <begin position="76"/>
        <end position="95"/>
    </location>
</feature>
<evidence type="ECO:0000259" key="4">
    <source>
        <dbReference type="SMART" id="SM01217"/>
    </source>
</evidence>
<dbReference type="InterPro" id="IPR013783">
    <property type="entry name" value="Ig-like_fold"/>
</dbReference>
<dbReference type="PANTHER" id="PTHR42715">
    <property type="entry name" value="BETA-GLUCOSIDASE"/>
    <property type="match status" value="1"/>
</dbReference>
<feature type="domain" description="Fibronectin type III-like" evidence="4">
    <location>
        <begin position="469"/>
        <end position="543"/>
    </location>
</feature>
<dbReference type="PRINTS" id="PR00133">
    <property type="entry name" value="GLHYDRLASE3"/>
</dbReference>
<accession>A0A0H3N2D8</accession>
<protein>
    <submittedName>
        <fullName evidence="5">Beta-glucosidase</fullName>
    </submittedName>
</protein>
<dbReference type="AlphaFoldDB" id="A0A0H3N2D8"/>
<dbReference type="Gene3D" id="3.40.50.1700">
    <property type="entry name" value="Glycoside hydrolase family 3 C-terminal domain"/>
    <property type="match status" value="1"/>
</dbReference>
<evidence type="ECO:0000313" key="5">
    <source>
        <dbReference type="EMBL" id="CAZ56851.1"/>
    </source>
</evidence>
<dbReference type="InterPro" id="IPR002772">
    <property type="entry name" value="Glyco_hydro_3_C"/>
</dbReference>
<evidence type="ECO:0000256" key="2">
    <source>
        <dbReference type="ARBA" id="ARBA00022801"/>
    </source>
</evidence>
<gene>
    <name evidence="5" type="ordered locus">SSUBM407_1994</name>
</gene>
<dbReference type="Pfam" id="PF01915">
    <property type="entry name" value="Glyco_hydro_3_C"/>
    <property type="match status" value="1"/>
</dbReference>
<dbReference type="HOGENOM" id="CLU_005235_1_1_9"/>
<dbReference type="InterPro" id="IPR050288">
    <property type="entry name" value="Cellulose_deg_GH3"/>
</dbReference>
<dbReference type="Gene3D" id="2.60.40.10">
    <property type="entry name" value="Immunoglobulins"/>
    <property type="match status" value="1"/>
</dbReference>
<keyword evidence="3" id="KW-0472">Membrane</keyword>
<keyword evidence="3" id="KW-1133">Transmembrane helix</keyword>
<dbReference type="GeneID" id="8154906"/>
<dbReference type="InterPro" id="IPR001764">
    <property type="entry name" value="Glyco_hydro_3_N"/>
</dbReference>
<dbReference type="InterPro" id="IPR036881">
    <property type="entry name" value="Glyco_hydro_3_C_sf"/>
</dbReference>
<dbReference type="SUPFAM" id="SSF51445">
    <property type="entry name" value="(Trans)glycosidases"/>
    <property type="match status" value="1"/>
</dbReference>
<name>A0A0H3N2D8_STRS4</name>
<dbReference type="Proteomes" id="UP000009077">
    <property type="component" value="Chromosome"/>
</dbReference>
<keyword evidence="3" id="KW-0812">Transmembrane</keyword>
<dbReference type="EMBL" id="FM252032">
    <property type="protein sequence ID" value="CAZ56851.1"/>
    <property type="molecule type" value="Genomic_DNA"/>
</dbReference>
<keyword evidence="2" id="KW-0378">Hydrolase</keyword>
<evidence type="ECO:0000256" key="3">
    <source>
        <dbReference type="SAM" id="Phobius"/>
    </source>
</evidence>
<evidence type="ECO:0000313" key="6">
    <source>
        <dbReference type="Proteomes" id="UP000009077"/>
    </source>
</evidence>
<dbReference type="PANTHER" id="PTHR42715:SF10">
    <property type="entry name" value="BETA-GLUCOSIDASE"/>
    <property type="match status" value="1"/>
</dbReference>
<organism evidence="5 6">
    <name type="scientific">Streptococcus suis (strain BM407)</name>
    <dbReference type="NCBI Taxonomy" id="568814"/>
    <lineage>
        <taxon>Bacteria</taxon>
        <taxon>Bacillati</taxon>
        <taxon>Bacillota</taxon>
        <taxon>Bacilli</taxon>
        <taxon>Lactobacillales</taxon>
        <taxon>Streptococcaceae</taxon>
        <taxon>Streptococcus</taxon>
    </lineage>
</organism>
<dbReference type="RefSeq" id="WP_012028020.1">
    <property type="nucleotide sequence ID" value="NC_012926.1"/>
</dbReference>
<dbReference type="GO" id="GO:0004553">
    <property type="term" value="F:hydrolase activity, hydrolyzing O-glycosyl compounds"/>
    <property type="evidence" value="ECO:0007669"/>
    <property type="project" value="InterPro"/>
</dbReference>
<sequence length="969" mass="105876">MKTWKRKGALLSLAGALLSGKIVYADSYPSSYQSLDAVGIAKTVFICSAVVVLGLLGFAIYRVVKEKSLSSKKKKLGFGLLALLSIIIVGANYAVNMFVNVIDTYFAPSYADAAKIADAEEVSKSLVTTIQEEGTVLLENKNKTLPLEKSSKVNVFGISSVAITYGGSGSGAADESKNINLQQGLENAGFEVNSELTDFYTENLPEKEGTNIFSLNGGDYNIYEPTQDKYSEELLTNAKNFSDTALVVISRNGGEGADLPQNMAEYQQGDKDKHYLELQEVEKAMLKTVTENFDKVVVLVNSSNAMELGFLEDAGVDAALWIGGPGSTGLTGVANILAGEVNPSGRLVDTYAYDLESNPTYWNTGDFSYTNITYEKTPWGAKEPQTFNYKFVNYQEGIYLGYRYYETRFVDNATGQVDEAAYDKVVQYPFGYGLSYTNFDQEITSMKENGDKIEVNVKVTNTGDVAGKEVAQVYYTAPYTEGGVEKSHVVLAGFDKTEVLEPGKSEELTISFDRDDMASYDEKTEKAYVLDKGDYEIKLMNNAHDVLDSETYTVDSKEVLKQRSSDKAEVTNAFEYAVGDINYVTRADWDGTLPTERTKDKEASEQIATEINNANFRIDESSETPIDTVTTEDNGLRLVDLIGANYDDERWEQLVAQMSVDEMVNLVGFGGYATGAVKSIDKPAVVDLDGPAGINGIFQGIKGIQYNSEVVVASTWNTDLAEEMGDAFAKEALAHGIVGLYAPAVNIHRSPFSGRNFEYYSEDPLISGKMASSLVAKALENGVYTFTKHFALNDQEDNREGVATWSNEQAMREIYLKAFEIPVKEGGATAIMSSFNRIGTLWAGGNSDLLNTVLRDEWGFRGMVITDFDGQDYMSPDQAIRNGGDLMLTPVGDAPTATSTGTKEGVAALRQASKNILYTVAHSAAFDIYKPKTKWWIVVLVASNIALIGLTGLGLVKLTGKKKEEKEVA</sequence>
<dbReference type="SMART" id="SM01217">
    <property type="entry name" value="Fn3_like"/>
    <property type="match status" value="1"/>
</dbReference>
<comment type="similarity">
    <text evidence="1">Belongs to the glycosyl hydrolase 3 family.</text>
</comment>
<dbReference type="InterPro" id="IPR026891">
    <property type="entry name" value="Fn3-like"/>
</dbReference>
<feature type="transmembrane region" description="Helical" evidence="3">
    <location>
        <begin position="935"/>
        <end position="956"/>
    </location>
</feature>
<dbReference type="SMR" id="A0A0H3N2D8"/>
<dbReference type="KEGG" id="ssb:SSUBM407_1994"/>
<dbReference type="InterPro" id="IPR017853">
    <property type="entry name" value="GH"/>
</dbReference>
<dbReference type="Pfam" id="PF14310">
    <property type="entry name" value="Fn3-like"/>
    <property type="match status" value="1"/>
</dbReference>
<proteinExistence type="inferred from homology"/>
<feature type="transmembrane region" description="Helical" evidence="3">
    <location>
        <begin position="41"/>
        <end position="64"/>
    </location>
</feature>
<dbReference type="SUPFAM" id="SSF52279">
    <property type="entry name" value="Beta-D-glucan exohydrolase, C-terminal domain"/>
    <property type="match status" value="1"/>
</dbReference>
<reference evidence="5 6" key="1">
    <citation type="journal article" date="2009" name="PLoS ONE">
        <title>Rapid evolution of virulence and drug resistance in the emerging zoonotic pathogen Streptococcus suis.</title>
        <authorList>
            <person name="Holden M.T.G."/>
            <person name="Hauser H."/>
            <person name="Sanders M."/>
            <person name="Ngo T.H."/>
            <person name="Cherevach I."/>
            <person name="Cronin A."/>
            <person name="Goodhead I."/>
            <person name="Mungall K."/>
            <person name="Quail M.A."/>
            <person name="Price C."/>
            <person name="Rabbinowitsch E."/>
            <person name="Sharp S."/>
            <person name="Croucher N.J."/>
            <person name="Chieu T.B."/>
            <person name="Mai N.T.H."/>
            <person name="Diep T.S."/>
            <person name="Chinh N.T."/>
            <person name="Kehoe M."/>
            <person name="Leigh J.A."/>
            <person name="Ward P.N."/>
            <person name="Dowson C.G."/>
            <person name="Whatmore A.M."/>
            <person name="Chanter N."/>
            <person name="Iversen P."/>
            <person name="Gottschalk M."/>
            <person name="Slater J.D."/>
            <person name="Smith H.E."/>
            <person name="Spratt B.G."/>
            <person name="Xu J."/>
            <person name="Ye C."/>
            <person name="Bentley S."/>
            <person name="Barrell B.G."/>
            <person name="Schultsz C."/>
            <person name="Maskell D.J."/>
            <person name="Parkhill J."/>
        </authorList>
    </citation>
    <scope>NUCLEOTIDE SEQUENCE [LARGE SCALE GENOMIC DNA]</scope>
    <source>
        <strain evidence="5 6">BM407</strain>
    </source>
</reference>
<dbReference type="Gene3D" id="3.20.20.300">
    <property type="entry name" value="Glycoside hydrolase, family 3, N-terminal domain"/>
    <property type="match status" value="1"/>
</dbReference>
<evidence type="ECO:0000256" key="1">
    <source>
        <dbReference type="ARBA" id="ARBA00005336"/>
    </source>
</evidence>
<dbReference type="GO" id="GO:0005975">
    <property type="term" value="P:carbohydrate metabolic process"/>
    <property type="evidence" value="ECO:0007669"/>
    <property type="project" value="InterPro"/>
</dbReference>
<dbReference type="Pfam" id="PF00933">
    <property type="entry name" value="Glyco_hydro_3"/>
    <property type="match status" value="1"/>
</dbReference>